<dbReference type="Proteomes" id="UP000026961">
    <property type="component" value="Chromosome 5"/>
</dbReference>
<dbReference type="AlphaFoldDB" id="A0A0D9ZTM6"/>
<sequence length="196" mass="21844">MADPMAPLSLFIHCPPPVGLRPSPIQTQRMQQPTRQAVSRTQPPRSISLVPACWPVRQGQPLHRASHRHRTQGTRQKISVLWLSYRRGSSSSPPLPPRRRRGPPLRVLPFFLYPPPPSPVISKGRDVEDATVGCPVCGVFMQDADPNLPGFFKNPSRLSDDEMGEDWSPLAAELDGFIGNDEGNDLVRKQRLVANH</sequence>
<evidence type="ECO:0000313" key="1">
    <source>
        <dbReference type="EnsemblPlants" id="OGLUM05G01780.1"/>
    </source>
</evidence>
<proteinExistence type="predicted"/>
<accession>A0A0D9ZTM6</accession>
<name>A0A0D9ZTM6_9ORYZ</name>
<keyword evidence="2" id="KW-1185">Reference proteome</keyword>
<dbReference type="HOGENOM" id="CLU_1392147_0_0_1"/>
<organism evidence="1">
    <name type="scientific">Oryza glumipatula</name>
    <dbReference type="NCBI Taxonomy" id="40148"/>
    <lineage>
        <taxon>Eukaryota</taxon>
        <taxon>Viridiplantae</taxon>
        <taxon>Streptophyta</taxon>
        <taxon>Embryophyta</taxon>
        <taxon>Tracheophyta</taxon>
        <taxon>Spermatophyta</taxon>
        <taxon>Magnoliopsida</taxon>
        <taxon>Liliopsida</taxon>
        <taxon>Poales</taxon>
        <taxon>Poaceae</taxon>
        <taxon>BOP clade</taxon>
        <taxon>Oryzoideae</taxon>
        <taxon>Oryzeae</taxon>
        <taxon>Oryzinae</taxon>
        <taxon>Oryza</taxon>
    </lineage>
</organism>
<dbReference type="Gramene" id="OGLUM05G01780.1">
    <property type="protein sequence ID" value="OGLUM05G01780.1"/>
    <property type="gene ID" value="OGLUM05G01780"/>
</dbReference>
<protein>
    <submittedName>
        <fullName evidence="1">Uncharacterized protein</fullName>
    </submittedName>
</protein>
<reference evidence="1" key="2">
    <citation type="submission" date="2018-05" db="EMBL/GenBank/DDBJ databases">
        <title>OgluRS3 (Oryza glumaepatula Reference Sequence Version 3).</title>
        <authorList>
            <person name="Zhang J."/>
            <person name="Kudrna D."/>
            <person name="Lee S."/>
            <person name="Talag J."/>
            <person name="Welchert J."/>
            <person name="Wing R.A."/>
        </authorList>
    </citation>
    <scope>NUCLEOTIDE SEQUENCE [LARGE SCALE GENOMIC DNA]</scope>
</reference>
<dbReference type="STRING" id="40148.A0A0D9ZTM6"/>
<reference evidence="1" key="1">
    <citation type="submission" date="2015-04" db="UniProtKB">
        <authorList>
            <consortium name="EnsemblPlants"/>
        </authorList>
    </citation>
    <scope>IDENTIFICATION</scope>
</reference>
<dbReference type="EnsemblPlants" id="OGLUM05G01780.1">
    <property type="protein sequence ID" value="OGLUM05G01780.1"/>
    <property type="gene ID" value="OGLUM05G01780"/>
</dbReference>
<evidence type="ECO:0000313" key="2">
    <source>
        <dbReference type="Proteomes" id="UP000026961"/>
    </source>
</evidence>